<dbReference type="PANTHER" id="PTHR11742">
    <property type="entry name" value="MANNOSYL-OLIGOSACCHARIDE ALPHA-1,2-MANNOSIDASE-RELATED"/>
    <property type="match status" value="1"/>
</dbReference>
<proteinExistence type="inferred from homology"/>
<dbReference type="EC" id="3.2.1.-" evidence="6"/>
<name>A0A1D6KL44_MAIZE</name>
<dbReference type="Gene3D" id="1.50.10.10">
    <property type="match status" value="1"/>
</dbReference>
<dbReference type="InterPro" id="IPR036026">
    <property type="entry name" value="Seven-hairpin_glycosidases"/>
</dbReference>
<evidence type="ECO:0000256" key="5">
    <source>
        <dbReference type="ARBA" id="ARBA00023157"/>
    </source>
</evidence>
<comment type="similarity">
    <text evidence="3 6">Belongs to the glycosyl hydrolase 47 family.</text>
</comment>
<evidence type="ECO:0000313" key="7">
    <source>
        <dbReference type="EMBL" id="ONM03611.1"/>
    </source>
</evidence>
<dbReference type="SMR" id="A0A1D6KL44"/>
<evidence type="ECO:0000256" key="3">
    <source>
        <dbReference type="ARBA" id="ARBA00007658"/>
    </source>
</evidence>
<keyword evidence="4 6" id="KW-0378">Hydrolase</keyword>
<dbReference type="EMBL" id="CM007647">
    <property type="protein sequence ID" value="ONM03611.1"/>
    <property type="molecule type" value="Genomic_DNA"/>
</dbReference>
<evidence type="ECO:0000256" key="4">
    <source>
        <dbReference type="ARBA" id="ARBA00022801"/>
    </source>
</evidence>
<accession>A0A1D6KL44</accession>
<dbReference type="Pfam" id="PF01532">
    <property type="entry name" value="Glyco_hydro_47"/>
    <property type="match status" value="1"/>
</dbReference>
<dbReference type="SUPFAM" id="SSF48225">
    <property type="entry name" value="Seven-hairpin glycosidases"/>
    <property type="match status" value="1"/>
</dbReference>
<protein>
    <recommendedName>
        <fullName evidence="6">alpha-1,2-Mannosidase</fullName>
        <ecNumber evidence="6">3.2.1.-</ecNumber>
    </recommendedName>
</protein>
<dbReference type="AlphaFoldDB" id="A0A1D6KL44"/>
<dbReference type="InterPro" id="IPR001382">
    <property type="entry name" value="Glyco_hydro_47"/>
</dbReference>
<organism evidence="7">
    <name type="scientific">Zea mays</name>
    <name type="common">Maize</name>
    <dbReference type="NCBI Taxonomy" id="4577"/>
    <lineage>
        <taxon>Eukaryota</taxon>
        <taxon>Viridiplantae</taxon>
        <taxon>Streptophyta</taxon>
        <taxon>Embryophyta</taxon>
        <taxon>Tracheophyta</taxon>
        <taxon>Spermatophyta</taxon>
        <taxon>Magnoliopsida</taxon>
        <taxon>Liliopsida</taxon>
        <taxon>Poales</taxon>
        <taxon>Poaceae</taxon>
        <taxon>PACMAD clade</taxon>
        <taxon>Panicoideae</taxon>
        <taxon>Andropogonodae</taxon>
        <taxon>Andropogoneae</taxon>
        <taxon>Tripsacinae</taxon>
        <taxon>Zea</taxon>
    </lineage>
</organism>
<dbReference type="GO" id="GO:0005975">
    <property type="term" value="P:carbohydrate metabolic process"/>
    <property type="evidence" value="ECO:0007669"/>
    <property type="project" value="InterPro"/>
</dbReference>
<gene>
    <name evidence="7" type="ORF">ZEAMMB73_Zm00001d031739</name>
</gene>
<dbReference type="PANTHER" id="PTHR11742:SF6">
    <property type="entry name" value="MANNOSYL-OLIGOSACCHARIDE ALPHA-1,2-MANNOSIDASE IA-RELATED"/>
    <property type="match status" value="1"/>
</dbReference>
<evidence type="ECO:0000256" key="6">
    <source>
        <dbReference type="RuleBase" id="RU361193"/>
    </source>
</evidence>
<comment type="cofactor">
    <cofactor evidence="1">
        <name>Ca(2+)</name>
        <dbReference type="ChEBI" id="CHEBI:29108"/>
    </cofactor>
</comment>
<dbReference type="STRING" id="4577.A0A1D6KL44"/>
<dbReference type="InterPro" id="IPR050749">
    <property type="entry name" value="Glycosyl_Hydrolase_47"/>
</dbReference>
<dbReference type="GO" id="GO:0005509">
    <property type="term" value="F:calcium ion binding"/>
    <property type="evidence" value="ECO:0007669"/>
    <property type="project" value="InterPro"/>
</dbReference>
<comment type="pathway">
    <text evidence="2">Protein modification; protein glycosylation.</text>
</comment>
<dbReference type="GO" id="GO:0012505">
    <property type="term" value="C:endomembrane system"/>
    <property type="evidence" value="ECO:0007669"/>
    <property type="project" value="UniProtKB-ARBA"/>
</dbReference>
<reference evidence="7" key="1">
    <citation type="submission" date="2015-12" db="EMBL/GenBank/DDBJ databases">
        <title>Update maize B73 reference genome by single molecule sequencing technologies.</title>
        <authorList>
            <consortium name="Maize Genome Sequencing Project"/>
            <person name="Ware D."/>
        </authorList>
    </citation>
    <scope>NUCLEOTIDE SEQUENCE [LARGE SCALE GENOMIC DNA]</scope>
    <source>
        <tissue evidence="7">Seedling</tissue>
    </source>
</reference>
<dbReference type="FunFam" id="1.50.10.10:FF:000128">
    <property type="entry name" value="alpha-1,2-Mannosidase"/>
    <property type="match status" value="1"/>
</dbReference>
<evidence type="ECO:0000256" key="1">
    <source>
        <dbReference type="ARBA" id="ARBA00001913"/>
    </source>
</evidence>
<sequence length="120" mass="13665">MGLKDEFQKARDWVAESLDFDKDYDASVFETTIRVVGGLLSSYDLSGDKVFLDKAKDIIDRLLPAWDTTSGIPYNRINLAHGRALNPGWTNVSYCYSVFPMSNHLYFKCLLKHTVVHKVC</sequence>
<dbReference type="InterPro" id="IPR012341">
    <property type="entry name" value="6hp_glycosidase-like_sf"/>
</dbReference>
<dbReference type="GO" id="GO:0004571">
    <property type="term" value="F:mannosyl-oligosaccharide 1,2-alpha-mannosidase activity"/>
    <property type="evidence" value="ECO:0007669"/>
    <property type="project" value="InterPro"/>
</dbReference>
<dbReference type="InParanoid" id="A0A1D6KL44"/>
<dbReference type="PRINTS" id="PR00747">
    <property type="entry name" value="GLYHDRLASE47"/>
</dbReference>
<evidence type="ECO:0000256" key="2">
    <source>
        <dbReference type="ARBA" id="ARBA00004922"/>
    </source>
</evidence>
<keyword evidence="5" id="KW-1015">Disulfide bond</keyword>
<keyword evidence="6" id="KW-0326">Glycosidase</keyword>
<dbReference type="GO" id="GO:0016020">
    <property type="term" value="C:membrane"/>
    <property type="evidence" value="ECO:0007669"/>
    <property type="project" value="InterPro"/>
</dbReference>